<dbReference type="SUPFAM" id="SSF53474">
    <property type="entry name" value="alpha/beta-Hydrolases"/>
    <property type="match status" value="1"/>
</dbReference>
<dbReference type="EMBL" id="MGAF01000026">
    <property type="protein sequence ID" value="OGK40775.1"/>
    <property type="molecule type" value="Genomic_DNA"/>
</dbReference>
<gene>
    <name evidence="1" type="ORF">A3A74_04110</name>
</gene>
<dbReference type="PANTHER" id="PTHR31591:SF1">
    <property type="entry name" value="UPF0613 PROTEIN PB24D3.06C"/>
    <property type="match status" value="1"/>
</dbReference>
<sequence>MKNNLQLVNFQTPDSLTLPGLLYEPEKKTDKVLIYLHGNGSASIFYSPETMKLCGEYLNKIGVAFFPFNNRGAHWIKKLKKKVGDKEEGIPYGMTYELINECIYDIDGAVDFLRDIGYKTFYLAGVSTGANKIVVYNYYKSQAKEKNLISKYILISGGDDVSVYLNFYFKSDKKIFAEMLNKCKEEIQKGQGRSFVPQNIIADPLISYQSLYDTINPDGNYNIFPFDDYLHNLRLGNKRLFKEFKTLEKQTLMIYGGSDEYSPALVSDCVNVLKKECSHPGLFTFKIINGADHGFTGKEKELVEIISKWL</sequence>
<dbReference type="InterPro" id="IPR029058">
    <property type="entry name" value="AB_hydrolase_fold"/>
</dbReference>
<dbReference type="Proteomes" id="UP000179270">
    <property type="component" value="Unassembled WGS sequence"/>
</dbReference>
<dbReference type="Pfam" id="PF08538">
    <property type="entry name" value="DUF1749"/>
    <property type="match status" value="1"/>
</dbReference>
<comment type="caution">
    <text evidence="1">The sequence shown here is derived from an EMBL/GenBank/DDBJ whole genome shotgun (WGS) entry which is preliminary data.</text>
</comment>
<organism evidence="1 2">
    <name type="scientific">Candidatus Roizmanbacteria bacterium RIFCSPLOWO2_01_FULL_35_13</name>
    <dbReference type="NCBI Taxonomy" id="1802055"/>
    <lineage>
        <taxon>Bacteria</taxon>
        <taxon>Candidatus Roizmaniibacteriota</taxon>
    </lineage>
</organism>
<dbReference type="STRING" id="1802055.A3A74_04110"/>
<proteinExistence type="predicted"/>
<accession>A0A1F7IBP4</accession>
<evidence type="ECO:0000313" key="1">
    <source>
        <dbReference type="EMBL" id="OGK40775.1"/>
    </source>
</evidence>
<dbReference type="AlphaFoldDB" id="A0A1F7IBP4"/>
<evidence type="ECO:0000313" key="2">
    <source>
        <dbReference type="Proteomes" id="UP000179270"/>
    </source>
</evidence>
<protein>
    <submittedName>
        <fullName evidence="1">Uncharacterized protein</fullName>
    </submittedName>
</protein>
<reference evidence="1 2" key="1">
    <citation type="journal article" date="2016" name="Nat. Commun.">
        <title>Thousands of microbial genomes shed light on interconnected biogeochemical processes in an aquifer system.</title>
        <authorList>
            <person name="Anantharaman K."/>
            <person name="Brown C.T."/>
            <person name="Hug L.A."/>
            <person name="Sharon I."/>
            <person name="Castelle C.J."/>
            <person name="Probst A.J."/>
            <person name="Thomas B.C."/>
            <person name="Singh A."/>
            <person name="Wilkins M.J."/>
            <person name="Karaoz U."/>
            <person name="Brodie E.L."/>
            <person name="Williams K.H."/>
            <person name="Hubbard S.S."/>
            <person name="Banfield J.F."/>
        </authorList>
    </citation>
    <scope>NUCLEOTIDE SEQUENCE [LARGE SCALE GENOMIC DNA]</scope>
</reference>
<name>A0A1F7IBP4_9BACT</name>
<dbReference type="PANTHER" id="PTHR31591">
    <property type="entry name" value="UPF0613 PROTEIN PB24D3.06C"/>
    <property type="match status" value="1"/>
</dbReference>
<dbReference type="InterPro" id="IPR013744">
    <property type="entry name" value="SidJ"/>
</dbReference>
<dbReference type="Gene3D" id="3.40.50.1820">
    <property type="entry name" value="alpha/beta hydrolase"/>
    <property type="match status" value="1"/>
</dbReference>